<evidence type="ECO:0000256" key="7">
    <source>
        <dbReference type="RuleBase" id="RU003346"/>
    </source>
</evidence>
<feature type="transmembrane region" description="Helical" evidence="9">
    <location>
        <begin position="174"/>
        <end position="194"/>
    </location>
</feature>
<dbReference type="GO" id="GO:0016020">
    <property type="term" value="C:membrane"/>
    <property type="evidence" value="ECO:0007669"/>
    <property type="project" value="UniProtKB-SubCell"/>
</dbReference>
<feature type="transmembrane region" description="Helical" evidence="9">
    <location>
        <begin position="362"/>
        <end position="385"/>
    </location>
</feature>
<evidence type="ECO:0000256" key="4">
    <source>
        <dbReference type="ARBA" id="ARBA00022692"/>
    </source>
</evidence>
<evidence type="ECO:0000313" key="12">
    <source>
        <dbReference type="Proteomes" id="UP000700596"/>
    </source>
</evidence>
<feature type="transmembrane region" description="Helical" evidence="9">
    <location>
        <begin position="338"/>
        <end position="355"/>
    </location>
</feature>
<dbReference type="EMBL" id="JAGMWT010000016">
    <property type="protein sequence ID" value="KAH7115079.1"/>
    <property type="molecule type" value="Genomic_DNA"/>
</dbReference>
<feature type="transmembrane region" description="Helical" evidence="9">
    <location>
        <begin position="206"/>
        <end position="227"/>
    </location>
</feature>
<feature type="compositionally biased region" description="Basic and acidic residues" evidence="8">
    <location>
        <begin position="1"/>
        <end position="17"/>
    </location>
</feature>
<dbReference type="InterPro" id="IPR005828">
    <property type="entry name" value="MFS_sugar_transport-like"/>
</dbReference>
<dbReference type="InterPro" id="IPR003663">
    <property type="entry name" value="Sugar/inositol_transpt"/>
</dbReference>
<feature type="domain" description="Major facilitator superfamily (MFS) profile" evidence="10">
    <location>
        <begin position="44"/>
        <end position="485"/>
    </location>
</feature>
<evidence type="ECO:0000259" key="10">
    <source>
        <dbReference type="PROSITE" id="PS50850"/>
    </source>
</evidence>
<feature type="transmembrane region" description="Helical" evidence="9">
    <location>
        <begin position="41"/>
        <end position="63"/>
    </location>
</feature>
<comment type="similarity">
    <text evidence="2 7">Belongs to the major facilitator superfamily. Sugar transporter (TC 2.A.1.1) family.</text>
</comment>
<evidence type="ECO:0000256" key="3">
    <source>
        <dbReference type="ARBA" id="ARBA00022448"/>
    </source>
</evidence>
<organism evidence="11 12">
    <name type="scientific">Dendryphion nanum</name>
    <dbReference type="NCBI Taxonomy" id="256645"/>
    <lineage>
        <taxon>Eukaryota</taxon>
        <taxon>Fungi</taxon>
        <taxon>Dikarya</taxon>
        <taxon>Ascomycota</taxon>
        <taxon>Pezizomycotina</taxon>
        <taxon>Dothideomycetes</taxon>
        <taxon>Pleosporomycetidae</taxon>
        <taxon>Pleosporales</taxon>
        <taxon>Torulaceae</taxon>
        <taxon>Dendryphion</taxon>
    </lineage>
</organism>
<dbReference type="PANTHER" id="PTHR48022">
    <property type="entry name" value="PLASTIDIC GLUCOSE TRANSPORTER 4"/>
    <property type="match status" value="1"/>
</dbReference>
<sequence>MTTMEKDASATEVHFNEDVSSPVNPVEDQRPWYQQPELRKLYFMMPFLFLGSTTLGYDGSLLNGLQTMPAWQLFFHHPTGSRLGLLGAFPGFGGFAVLIFTPYVADYCGRRIGTGIGCVLVVLGALIQAFPRANNPDAMFLAGRFIMGMGSNISNATCPLLITEVTHPRHRGRVTTIYNTVWYLGAIIAAWTTFGTLTHVSGDLSWRLPVGLQCAMPGIQLLALWMIPESPRWLINRGKYAEAKRVLTKYHGNGEETDFVKWEFTEISQTIELEKAASAESGWYELVRTPGNRKRCLLIILTAIFSQCSGNGLVSYYLAEVLKTIGITDPSTQSVINGGLTIWCWLVSLSCAFLVDRVGRRVLFLGAGVGMLIAFSIWTACSAVYEKTGNASAGSAVLAMIFLFYGAAGLAWPGLTVSYTVEILPFKIRAKGLTLCFVFTSLAGIFNQYVNPIGLQALQWKFYIVYVVVLVLECLAIYFLYVETKGPTLEEIAYLFDGDNANVSGAVAVPRKSSTGEVTDKA</sequence>
<evidence type="ECO:0000313" key="11">
    <source>
        <dbReference type="EMBL" id="KAH7115079.1"/>
    </source>
</evidence>
<comment type="subcellular location">
    <subcellularLocation>
        <location evidence="1">Membrane</location>
        <topology evidence="1">Multi-pass membrane protein</topology>
    </subcellularLocation>
</comment>
<keyword evidence="4 9" id="KW-0812">Transmembrane</keyword>
<dbReference type="PROSITE" id="PS50850">
    <property type="entry name" value="MFS"/>
    <property type="match status" value="1"/>
</dbReference>
<dbReference type="SUPFAM" id="SSF103473">
    <property type="entry name" value="MFS general substrate transporter"/>
    <property type="match status" value="1"/>
</dbReference>
<evidence type="ECO:0000256" key="2">
    <source>
        <dbReference type="ARBA" id="ARBA00010992"/>
    </source>
</evidence>
<evidence type="ECO:0000256" key="5">
    <source>
        <dbReference type="ARBA" id="ARBA00022989"/>
    </source>
</evidence>
<keyword evidence="12" id="KW-1185">Reference proteome</keyword>
<comment type="caution">
    <text evidence="11">The sequence shown here is derived from an EMBL/GenBank/DDBJ whole genome shotgun (WGS) entry which is preliminary data.</text>
</comment>
<feature type="transmembrane region" description="Helical" evidence="9">
    <location>
        <begin position="462"/>
        <end position="481"/>
    </location>
</feature>
<feature type="transmembrane region" description="Helical" evidence="9">
    <location>
        <begin position="433"/>
        <end position="450"/>
    </location>
</feature>
<protein>
    <submittedName>
        <fullName evidence="11">General substrate transporter</fullName>
    </submittedName>
</protein>
<dbReference type="InterPro" id="IPR036259">
    <property type="entry name" value="MFS_trans_sf"/>
</dbReference>
<evidence type="ECO:0000256" key="1">
    <source>
        <dbReference type="ARBA" id="ARBA00004141"/>
    </source>
</evidence>
<dbReference type="Proteomes" id="UP000700596">
    <property type="component" value="Unassembled WGS sequence"/>
</dbReference>
<dbReference type="Pfam" id="PF00083">
    <property type="entry name" value="Sugar_tr"/>
    <property type="match status" value="1"/>
</dbReference>
<dbReference type="InterPro" id="IPR050360">
    <property type="entry name" value="MFS_Sugar_Transporters"/>
</dbReference>
<keyword evidence="6 9" id="KW-0472">Membrane</keyword>
<reference evidence="11" key="1">
    <citation type="journal article" date="2021" name="Nat. Commun.">
        <title>Genetic determinants of endophytism in the Arabidopsis root mycobiome.</title>
        <authorList>
            <person name="Mesny F."/>
            <person name="Miyauchi S."/>
            <person name="Thiergart T."/>
            <person name="Pickel B."/>
            <person name="Atanasova L."/>
            <person name="Karlsson M."/>
            <person name="Huettel B."/>
            <person name="Barry K.W."/>
            <person name="Haridas S."/>
            <person name="Chen C."/>
            <person name="Bauer D."/>
            <person name="Andreopoulos W."/>
            <person name="Pangilinan J."/>
            <person name="LaButti K."/>
            <person name="Riley R."/>
            <person name="Lipzen A."/>
            <person name="Clum A."/>
            <person name="Drula E."/>
            <person name="Henrissat B."/>
            <person name="Kohler A."/>
            <person name="Grigoriev I.V."/>
            <person name="Martin F.M."/>
            <person name="Hacquard S."/>
        </authorList>
    </citation>
    <scope>NUCLEOTIDE SEQUENCE</scope>
    <source>
        <strain evidence="11">MPI-CAGE-CH-0243</strain>
    </source>
</reference>
<feature type="transmembrane region" description="Helical" evidence="9">
    <location>
        <begin position="142"/>
        <end position="162"/>
    </location>
</feature>
<feature type="transmembrane region" description="Helical" evidence="9">
    <location>
        <begin position="296"/>
        <end position="318"/>
    </location>
</feature>
<dbReference type="GO" id="GO:0005351">
    <property type="term" value="F:carbohydrate:proton symporter activity"/>
    <property type="evidence" value="ECO:0007669"/>
    <property type="project" value="TreeGrafter"/>
</dbReference>
<accession>A0A9P9D9W4</accession>
<dbReference type="PRINTS" id="PR00171">
    <property type="entry name" value="SUGRTRNSPORT"/>
</dbReference>
<dbReference type="AlphaFoldDB" id="A0A9P9D9W4"/>
<feature type="region of interest" description="Disordered" evidence="8">
    <location>
        <begin position="1"/>
        <end position="27"/>
    </location>
</feature>
<dbReference type="FunFam" id="1.20.1250.20:FF:000117">
    <property type="entry name" value="MFS hexose transporter"/>
    <property type="match status" value="1"/>
</dbReference>
<dbReference type="Gene3D" id="1.20.1250.20">
    <property type="entry name" value="MFS general substrate transporter like domains"/>
    <property type="match status" value="1"/>
</dbReference>
<proteinExistence type="inferred from homology"/>
<evidence type="ECO:0000256" key="8">
    <source>
        <dbReference type="SAM" id="MobiDB-lite"/>
    </source>
</evidence>
<keyword evidence="5 9" id="KW-1133">Transmembrane helix</keyword>
<gene>
    <name evidence="11" type="ORF">B0J11DRAFT_123296</name>
</gene>
<name>A0A9P9D9W4_9PLEO</name>
<dbReference type="InterPro" id="IPR020846">
    <property type="entry name" value="MFS_dom"/>
</dbReference>
<dbReference type="NCBIfam" id="TIGR00879">
    <property type="entry name" value="SP"/>
    <property type="match status" value="1"/>
</dbReference>
<feature type="transmembrane region" description="Helical" evidence="9">
    <location>
        <begin position="397"/>
        <end position="421"/>
    </location>
</feature>
<feature type="transmembrane region" description="Helical" evidence="9">
    <location>
        <begin position="112"/>
        <end position="130"/>
    </location>
</feature>
<evidence type="ECO:0000256" key="9">
    <source>
        <dbReference type="SAM" id="Phobius"/>
    </source>
</evidence>
<feature type="transmembrane region" description="Helical" evidence="9">
    <location>
        <begin position="83"/>
        <end position="105"/>
    </location>
</feature>
<keyword evidence="3 7" id="KW-0813">Transport</keyword>
<dbReference type="PANTHER" id="PTHR48022:SF64">
    <property type="entry name" value="MAJOR FACILITATOR SUPERFAMILY (MFS) PROFILE DOMAIN-CONTAINING PROTEIN"/>
    <property type="match status" value="1"/>
</dbReference>
<evidence type="ECO:0000256" key="6">
    <source>
        <dbReference type="ARBA" id="ARBA00023136"/>
    </source>
</evidence>
<dbReference type="OrthoDB" id="6133115at2759"/>